<dbReference type="RefSeq" id="WP_231448636.1">
    <property type="nucleotide sequence ID" value="NZ_JAJOMB010000024.1"/>
</dbReference>
<keyword evidence="3" id="KW-1185">Reference proteome</keyword>
<dbReference type="Pfam" id="PF12680">
    <property type="entry name" value="SnoaL_2"/>
    <property type="match status" value="1"/>
</dbReference>
<dbReference type="AlphaFoldDB" id="A0A9X1NIS8"/>
<dbReference type="InterPro" id="IPR032710">
    <property type="entry name" value="NTF2-like_dom_sf"/>
</dbReference>
<dbReference type="Gene3D" id="3.10.450.50">
    <property type="match status" value="1"/>
</dbReference>
<dbReference type="EMBL" id="JAJOMB010000024">
    <property type="protein sequence ID" value="MCD5315817.1"/>
    <property type="molecule type" value="Genomic_DNA"/>
</dbReference>
<protein>
    <submittedName>
        <fullName evidence="2">Nuclear transport factor 2 family protein</fullName>
    </submittedName>
</protein>
<evidence type="ECO:0000259" key="1">
    <source>
        <dbReference type="Pfam" id="PF12680"/>
    </source>
</evidence>
<reference evidence="2" key="1">
    <citation type="submission" date="2021-11" db="EMBL/GenBank/DDBJ databases">
        <title>Streptomyces corallinus and Kineosporia corallina sp. nov., two new coral-derived marine actinobacteria.</title>
        <authorList>
            <person name="Buangrab K."/>
            <person name="Sutthacheep M."/>
            <person name="Yeemin T."/>
            <person name="Harunari E."/>
            <person name="Igarashi Y."/>
            <person name="Sripreechasak P."/>
            <person name="Kanchanasin P."/>
            <person name="Tanasupawat S."/>
            <person name="Phongsopitanun W."/>
        </authorList>
    </citation>
    <scope>NUCLEOTIDE SEQUENCE</scope>
    <source>
        <strain evidence="2">JCM 31032</strain>
    </source>
</reference>
<sequence length="131" mass="14809">MTSPAQSEIPAPARAYFEAWRTNRPQDLVGVFAPDIRVNGPLGQIDGDEQYQQSIARIFSVTKDITIRRQWIDGNDVMTWFDLHPHGEHESWPVANWVTVENGQITRVHVTFDLTKLLAAGGDPRRASDQN</sequence>
<evidence type="ECO:0000313" key="2">
    <source>
        <dbReference type="EMBL" id="MCD5315817.1"/>
    </source>
</evidence>
<dbReference type="InterPro" id="IPR037401">
    <property type="entry name" value="SnoaL-like"/>
</dbReference>
<organism evidence="2 3">
    <name type="scientific">Kineosporia babensis</name>
    <dbReference type="NCBI Taxonomy" id="499548"/>
    <lineage>
        <taxon>Bacteria</taxon>
        <taxon>Bacillati</taxon>
        <taxon>Actinomycetota</taxon>
        <taxon>Actinomycetes</taxon>
        <taxon>Kineosporiales</taxon>
        <taxon>Kineosporiaceae</taxon>
        <taxon>Kineosporia</taxon>
    </lineage>
</organism>
<gene>
    <name evidence="2" type="ORF">LR394_33475</name>
</gene>
<dbReference type="SUPFAM" id="SSF54427">
    <property type="entry name" value="NTF2-like"/>
    <property type="match status" value="1"/>
</dbReference>
<evidence type="ECO:0000313" key="3">
    <source>
        <dbReference type="Proteomes" id="UP001138997"/>
    </source>
</evidence>
<dbReference type="Proteomes" id="UP001138997">
    <property type="component" value="Unassembled WGS sequence"/>
</dbReference>
<proteinExistence type="predicted"/>
<feature type="domain" description="SnoaL-like" evidence="1">
    <location>
        <begin position="13"/>
        <end position="108"/>
    </location>
</feature>
<name>A0A9X1NIS8_9ACTN</name>
<accession>A0A9X1NIS8</accession>
<comment type="caution">
    <text evidence="2">The sequence shown here is derived from an EMBL/GenBank/DDBJ whole genome shotgun (WGS) entry which is preliminary data.</text>
</comment>